<protein>
    <submittedName>
        <fullName evidence="2">Uncharacterized protein</fullName>
    </submittedName>
</protein>
<name>A0AAE1K7A4_9FABA</name>
<accession>A0AAE1K7A4</accession>
<evidence type="ECO:0000313" key="2">
    <source>
        <dbReference type="EMBL" id="KAK4266000.1"/>
    </source>
</evidence>
<evidence type="ECO:0000313" key="3">
    <source>
        <dbReference type="Proteomes" id="UP001293593"/>
    </source>
</evidence>
<feature type="region of interest" description="Disordered" evidence="1">
    <location>
        <begin position="73"/>
        <end position="102"/>
    </location>
</feature>
<comment type="caution">
    <text evidence="2">The sequence shown here is derived from an EMBL/GenBank/DDBJ whole genome shotgun (WGS) entry which is preliminary data.</text>
</comment>
<organism evidence="2 3">
    <name type="scientific">Acacia crassicarpa</name>
    <name type="common">northern wattle</name>
    <dbReference type="NCBI Taxonomy" id="499986"/>
    <lineage>
        <taxon>Eukaryota</taxon>
        <taxon>Viridiplantae</taxon>
        <taxon>Streptophyta</taxon>
        <taxon>Embryophyta</taxon>
        <taxon>Tracheophyta</taxon>
        <taxon>Spermatophyta</taxon>
        <taxon>Magnoliopsida</taxon>
        <taxon>eudicotyledons</taxon>
        <taxon>Gunneridae</taxon>
        <taxon>Pentapetalae</taxon>
        <taxon>rosids</taxon>
        <taxon>fabids</taxon>
        <taxon>Fabales</taxon>
        <taxon>Fabaceae</taxon>
        <taxon>Caesalpinioideae</taxon>
        <taxon>mimosoid clade</taxon>
        <taxon>Acacieae</taxon>
        <taxon>Acacia</taxon>
    </lineage>
</organism>
<gene>
    <name evidence="2" type="ORF">QN277_026978</name>
</gene>
<proteinExistence type="predicted"/>
<dbReference type="EMBL" id="JAWXYG010000008">
    <property type="protein sequence ID" value="KAK4266000.1"/>
    <property type="molecule type" value="Genomic_DNA"/>
</dbReference>
<dbReference type="AlphaFoldDB" id="A0AAE1K7A4"/>
<sequence length="102" mass="11940">MHRILYSSYVHLSSHFQQLRDSEEALKNAKLALEHCKEVDNKDFRRMTDRQLAQLFLELRDFGEALIQGTKWPSHFGENDDSNEKHEARQTMASITRGLLIP</sequence>
<keyword evidence="3" id="KW-1185">Reference proteome</keyword>
<dbReference type="Proteomes" id="UP001293593">
    <property type="component" value="Unassembled WGS sequence"/>
</dbReference>
<evidence type="ECO:0000256" key="1">
    <source>
        <dbReference type="SAM" id="MobiDB-lite"/>
    </source>
</evidence>
<reference evidence="2" key="1">
    <citation type="submission" date="2023-10" db="EMBL/GenBank/DDBJ databases">
        <title>Chromosome-level genome of the transformable northern wattle, Acacia crassicarpa.</title>
        <authorList>
            <person name="Massaro I."/>
            <person name="Sinha N.R."/>
            <person name="Poethig S."/>
            <person name="Leichty A.R."/>
        </authorList>
    </citation>
    <scope>NUCLEOTIDE SEQUENCE</scope>
    <source>
        <strain evidence="2">Acra3RX</strain>
        <tissue evidence="2">Leaf</tissue>
    </source>
</reference>